<evidence type="ECO:0000313" key="4">
    <source>
        <dbReference type="Proteomes" id="UP000886595"/>
    </source>
</evidence>
<comment type="caution">
    <text evidence="3">The sequence shown here is derived from an EMBL/GenBank/DDBJ whole genome shotgun (WGS) entry which is preliminary data.</text>
</comment>
<organism evidence="3 4">
    <name type="scientific">Brassica carinata</name>
    <name type="common">Ethiopian mustard</name>
    <name type="synonym">Abyssinian cabbage</name>
    <dbReference type="NCBI Taxonomy" id="52824"/>
    <lineage>
        <taxon>Eukaryota</taxon>
        <taxon>Viridiplantae</taxon>
        <taxon>Streptophyta</taxon>
        <taxon>Embryophyta</taxon>
        <taxon>Tracheophyta</taxon>
        <taxon>Spermatophyta</taxon>
        <taxon>Magnoliopsida</taxon>
        <taxon>eudicotyledons</taxon>
        <taxon>Gunneridae</taxon>
        <taxon>Pentapetalae</taxon>
        <taxon>rosids</taxon>
        <taxon>malvids</taxon>
        <taxon>Brassicales</taxon>
        <taxon>Brassicaceae</taxon>
        <taxon>Brassiceae</taxon>
        <taxon>Brassica</taxon>
    </lineage>
</organism>
<feature type="transmembrane region" description="Helical" evidence="2">
    <location>
        <begin position="151"/>
        <end position="171"/>
    </location>
</feature>
<evidence type="ECO:0000256" key="2">
    <source>
        <dbReference type="SAM" id="Phobius"/>
    </source>
</evidence>
<keyword evidence="4" id="KW-1185">Reference proteome</keyword>
<feature type="region of interest" description="Disordered" evidence="1">
    <location>
        <begin position="25"/>
        <end position="116"/>
    </location>
</feature>
<protein>
    <submittedName>
        <fullName evidence="3">Uncharacterized protein</fullName>
    </submittedName>
</protein>
<name>A0A8X7TUF4_BRACI</name>
<reference evidence="3 4" key="1">
    <citation type="submission" date="2020-02" db="EMBL/GenBank/DDBJ databases">
        <authorList>
            <person name="Ma Q."/>
            <person name="Huang Y."/>
            <person name="Song X."/>
            <person name="Pei D."/>
        </authorList>
    </citation>
    <scope>NUCLEOTIDE SEQUENCE [LARGE SCALE GENOMIC DNA]</scope>
    <source>
        <strain evidence="3">Sxm20200214</strain>
        <tissue evidence="3">Leaf</tissue>
    </source>
</reference>
<feature type="compositionally biased region" description="Basic residues" evidence="1">
    <location>
        <begin position="81"/>
        <end position="104"/>
    </location>
</feature>
<dbReference type="EMBL" id="JAAMPC010000016">
    <property type="protein sequence ID" value="KAG2252471.1"/>
    <property type="molecule type" value="Genomic_DNA"/>
</dbReference>
<dbReference type="OrthoDB" id="260091at2759"/>
<keyword evidence="2" id="KW-0472">Membrane</keyword>
<feature type="compositionally biased region" description="Basic residues" evidence="1">
    <location>
        <begin position="38"/>
        <end position="49"/>
    </location>
</feature>
<keyword evidence="2" id="KW-1133">Transmembrane helix</keyword>
<accession>A0A8X7TUF4</accession>
<proteinExistence type="predicted"/>
<dbReference type="AlphaFoldDB" id="A0A8X7TUF4"/>
<evidence type="ECO:0000313" key="3">
    <source>
        <dbReference type="EMBL" id="KAG2252471.1"/>
    </source>
</evidence>
<keyword evidence="2" id="KW-0812">Transmembrane</keyword>
<sequence>MKRFVYLSNLLTFYRSNRENEKINRRRFRSPRAFSNRHQWRKRRRKVHYERRPQEPQQTGRSVDRDPRQSLQRLRLDQIPPRRRRGDPQPRRPRRHRRVHRVPPRNRVAPPRRPLHRLPRRRLPNLRGLPRLPPHGRGVPKLGLFENKGHVTLYTFAFVAAMFAAVLYGVLACTSILAHQIAAAKPTNE</sequence>
<evidence type="ECO:0000256" key="1">
    <source>
        <dbReference type="SAM" id="MobiDB-lite"/>
    </source>
</evidence>
<gene>
    <name evidence="3" type="ORF">Bca52824_082607</name>
</gene>
<dbReference type="Proteomes" id="UP000886595">
    <property type="component" value="Unassembled WGS sequence"/>
</dbReference>